<comment type="caution">
    <text evidence="5">Lacks conserved residue(s) required for the propagation of feature annotation.</text>
</comment>
<evidence type="ECO:0000259" key="6">
    <source>
        <dbReference type="Pfam" id="PF01370"/>
    </source>
</evidence>
<organism evidence="7 8">
    <name type="scientific">Aquamicrobium zhengzhouense</name>
    <dbReference type="NCBI Taxonomy" id="2781738"/>
    <lineage>
        <taxon>Bacteria</taxon>
        <taxon>Pseudomonadati</taxon>
        <taxon>Pseudomonadota</taxon>
        <taxon>Alphaproteobacteria</taxon>
        <taxon>Hyphomicrobiales</taxon>
        <taxon>Phyllobacteriaceae</taxon>
        <taxon>Aquamicrobium</taxon>
    </lineage>
</organism>
<dbReference type="Proteomes" id="UP000601789">
    <property type="component" value="Unassembled WGS sequence"/>
</dbReference>
<evidence type="ECO:0000256" key="4">
    <source>
        <dbReference type="ARBA" id="ARBA00023235"/>
    </source>
</evidence>
<evidence type="ECO:0000256" key="3">
    <source>
        <dbReference type="ARBA" id="ARBA00023002"/>
    </source>
</evidence>
<feature type="site" description="Important for catalytic activity" evidence="5">
    <location>
        <position position="111"/>
    </location>
</feature>
<comment type="catalytic activity">
    <reaction evidence="5">
        <text>GDP-beta-L-fucose + NADP(+) = GDP-4-dehydro-alpha-D-rhamnose + NADPH + H(+)</text>
        <dbReference type="Rhea" id="RHEA:18885"/>
        <dbReference type="ChEBI" id="CHEBI:15378"/>
        <dbReference type="ChEBI" id="CHEBI:57273"/>
        <dbReference type="ChEBI" id="CHEBI:57783"/>
        <dbReference type="ChEBI" id="CHEBI:57964"/>
        <dbReference type="ChEBI" id="CHEBI:58349"/>
        <dbReference type="EC" id="1.1.1.271"/>
    </reaction>
</comment>
<evidence type="ECO:0000256" key="5">
    <source>
        <dbReference type="HAMAP-Rule" id="MF_00956"/>
    </source>
</evidence>
<comment type="function">
    <text evidence="5">Catalyzes the two-step NADP-dependent conversion of GDP-4-dehydro-6-deoxy-D-mannose to GDP-fucose, involving an epimerase and a reductase reaction.</text>
</comment>
<comment type="pathway">
    <text evidence="5">Nucleotide-sugar biosynthesis; GDP-L-fucose biosynthesis via de novo pathway; GDP-L-fucose from GDP-alpha-D-mannose: step 2/2.</text>
</comment>
<sequence length="314" mass="34445">MSSAIGKRVWIAGDRGMLGSALVRRMAGEGSQLISAERAELDFRRQAEVEAFLQRQRPDVVVVAAGTVGGIAANAAYPADFLQDNLLIAANIIGAAHAADVQRLLYVSSSCSYPKCAAQPIVEDALLSGPLEPTNEAYATAKIAGVQLTRAYHTQHGRDYFVAVPTNLYGPGDRFDLERGHVLAALMRKAHEAKRSGHTEIVVWGSGMPLREFLHVDDCADALIHLLMHYRGGGEFNVGSGEEISILELAQTICEVVGFRGHITHDRSKPDGTRRKLLDCSRLQALGWEPRISFREGVQQTYRWYLDHMVEEPA</sequence>
<dbReference type="EC" id="1.1.1.271" evidence="5"/>
<feature type="binding site" evidence="5">
    <location>
        <position position="142"/>
    </location>
    <ligand>
        <name>NADP(+)</name>
        <dbReference type="ChEBI" id="CHEBI:58349"/>
    </ligand>
</feature>
<dbReference type="Gene3D" id="3.40.50.720">
    <property type="entry name" value="NAD(P)-binding Rossmann-like Domain"/>
    <property type="match status" value="1"/>
</dbReference>
<dbReference type="SUPFAM" id="SSF51735">
    <property type="entry name" value="NAD(P)-binding Rossmann-fold domains"/>
    <property type="match status" value="1"/>
</dbReference>
<feature type="binding site" evidence="5">
    <location>
        <position position="271"/>
    </location>
    <ligand>
        <name>substrate</name>
    </ligand>
</feature>
<feature type="binding site" evidence="5">
    <location>
        <begin position="165"/>
        <end position="168"/>
    </location>
    <ligand>
        <name>NADP(+)</name>
        <dbReference type="ChEBI" id="CHEBI:58349"/>
    </ligand>
</feature>
<evidence type="ECO:0000313" key="7">
    <source>
        <dbReference type="EMBL" id="MBI1619213.1"/>
    </source>
</evidence>
<dbReference type="HAMAP" id="MF_00956">
    <property type="entry name" value="GDP_fucose_synth"/>
    <property type="match status" value="1"/>
</dbReference>
<feature type="binding site" evidence="5">
    <location>
        <position position="189"/>
    </location>
    <ligand>
        <name>substrate</name>
    </ligand>
</feature>
<name>A0ABS0S7D4_9HYPH</name>
<feature type="binding site" evidence="5">
    <location>
        <begin position="13"/>
        <end position="19"/>
    </location>
    <ligand>
        <name>NADP(+)</name>
        <dbReference type="ChEBI" id="CHEBI:58349"/>
    </ligand>
</feature>
<keyword evidence="8" id="KW-1185">Reference proteome</keyword>
<dbReference type="Gene3D" id="3.90.25.10">
    <property type="entry name" value="UDP-galactose 4-epimerase, domain 1"/>
    <property type="match status" value="1"/>
</dbReference>
<dbReference type="CDD" id="cd05239">
    <property type="entry name" value="GDP_FS_SDR_e"/>
    <property type="match status" value="1"/>
</dbReference>
<dbReference type="EMBL" id="JADGMQ010000001">
    <property type="protein sequence ID" value="MBI1619213.1"/>
    <property type="molecule type" value="Genomic_DNA"/>
</dbReference>
<dbReference type="InterPro" id="IPR028614">
    <property type="entry name" value="GDP_fucose/colitose_synth"/>
</dbReference>
<comment type="caution">
    <text evidence="7">The sequence shown here is derived from an EMBL/GenBank/DDBJ whole genome shotgun (WGS) entry which is preliminary data.</text>
</comment>
<dbReference type="PANTHER" id="PTHR43238:SF1">
    <property type="entry name" value="GDP-L-FUCOSE SYNTHASE"/>
    <property type="match status" value="1"/>
</dbReference>
<evidence type="ECO:0000256" key="2">
    <source>
        <dbReference type="ARBA" id="ARBA00022857"/>
    </source>
</evidence>
<dbReference type="InterPro" id="IPR036291">
    <property type="entry name" value="NAD(P)-bd_dom_sf"/>
</dbReference>
<dbReference type="PANTHER" id="PTHR43238">
    <property type="entry name" value="GDP-L-FUCOSE SYNTHASE"/>
    <property type="match status" value="1"/>
</dbReference>
<feature type="active site" description="Proton donor/acceptor" evidence="5">
    <location>
        <position position="138"/>
    </location>
</feature>
<evidence type="ECO:0000256" key="1">
    <source>
        <dbReference type="ARBA" id="ARBA00005959"/>
    </source>
</evidence>
<gene>
    <name evidence="5" type="primary">fcl</name>
    <name evidence="7" type="ORF">IOD40_00840</name>
</gene>
<evidence type="ECO:0000313" key="8">
    <source>
        <dbReference type="Proteomes" id="UP000601789"/>
    </source>
</evidence>
<feature type="binding site" evidence="5">
    <location>
        <position position="181"/>
    </location>
    <ligand>
        <name>NADP(+)</name>
        <dbReference type="ChEBI" id="CHEBI:58349"/>
    </ligand>
</feature>
<comment type="similarity">
    <text evidence="1 5">Belongs to the NAD(P)-dependent epimerase/dehydratase family. Fucose synthase subfamily.</text>
</comment>
<keyword evidence="5" id="KW-0511">Multifunctional enzyme</keyword>
<dbReference type="Pfam" id="PF01370">
    <property type="entry name" value="Epimerase"/>
    <property type="match status" value="1"/>
</dbReference>
<accession>A0ABS0S7D4</accession>
<feature type="binding site" evidence="5">
    <location>
        <position position="204"/>
    </location>
    <ligand>
        <name>substrate</name>
    </ligand>
</feature>
<proteinExistence type="inferred from homology"/>
<feature type="domain" description="NAD-dependent epimerase/dehydratase" evidence="6">
    <location>
        <begin position="10"/>
        <end position="239"/>
    </location>
</feature>
<feature type="site" description="Important for catalytic activity" evidence="5">
    <location>
        <position position="109"/>
    </location>
</feature>
<keyword evidence="4 5" id="KW-0413">Isomerase</keyword>
<reference evidence="7 8" key="1">
    <citation type="submission" date="2020-10" db="EMBL/GenBank/DDBJ databases">
        <title>Aquamicrobium zhengzhouensis sp. nov., a exopolysaccharide producing bacterium isolated from farmland soil.</title>
        <authorList>
            <person name="Wang X."/>
        </authorList>
    </citation>
    <scope>NUCLEOTIDE SEQUENCE [LARGE SCALE GENOMIC DNA]</scope>
    <source>
        <strain evidence="8">cd-1</strain>
    </source>
</reference>
<dbReference type="InterPro" id="IPR001509">
    <property type="entry name" value="Epimerase_deHydtase"/>
</dbReference>
<keyword evidence="3 5" id="KW-0560">Oxidoreductase</keyword>
<feature type="binding site" evidence="5">
    <location>
        <position position="211"/>
    </location>
    <ligand>
        <name>substrate</name>
    </ligand>
</feature>
<protein>
    <recommendedName>
        <fullName evidence="5">GDP-L-fucose synthase</fullName>
        <ecNumber evidence="5">1.1.1.271</ecNumber>
    </recommendedName>
    <alternativeName>
        <fullName evidence="5">GDP-4-keto-6-deoxy-D-mannose-3,5-epimerase-4-reductase</fullName>
    </alternativeName>
</protein>
<dbReference type="RefSeq" id="WP_198473334.1">
    <property type="nucleotide sequence ID" value="NZ_JADGMQ010000001.1"/>
</dbReference>
<keyword evidence="2 5" id="KW-0521">NADP</keyword>